<dbReference type="GO" id="GO:0044205">
    <property type="term" value="P:'de novo' UMP biosynthetic process"/>
    <property type="evidence" value="ECO:0007669"/>
    <property type="project" value="UniProtKB-UniPathway"/>
</dbReference>
<dbReference type="PATRIC" id="fig|1156913.3.peg.1936"/>
<dbReference type="Pfam" id="PF00185">
    <property type="entry name" value="OTCace"/>
    <property type="match status" value="1"/>
</dbReference>
<dbReference type="UniPathway" id="UPA00070">
    <property type="reaction ID" value="UER00116"/>
</dbReference>
<feature type="domain" description="Aspartate/ornithine carbamoyltransferase Asp/Orn-binding" evidence="3">
    <location>
        <begin position="156"/>
        <end position="310"/>
    </location>
</feature>
<keyword evidence="1 2" id="KW-0808">Transferase</keyword>
<dbReference type="AlphaFoldDB" id="R4T1D1"/>
<dbReference type="GO" id="GO:0016597">
    <property type="term" value="F:amino acid binding"/>
    <property type="evidence" value="ECO:0007669"/>
    <property type="project" value="InterPro"/>
</dbReference>
<dbReference type="InterPro" id="IPR006132">
    <property type="entry name" value="Asp/Orn_carbamoyltranf_P-bd"/>
</dbReference>
<dbReference type="PRINTS" id="PR00100">
    <property type="entry name" value="AOTCASE"/>
</dbReference>
<evidence type="ECO:0000256" key="2">
    <source>
        <dbReference type="RuleBase" id="RU003634"/>
    </source>
</evidence>
<dbReference type="HOGENOM" id="CLU_043846_1_1_11"/>
<evidence type="ECO:0000313" key="6">
    <source>
        <dbReference type="Proteomes" id="UP000013968"/>
    </source>
</evidence>
<keyword evidence="6" id="KW-1185">Reference proteome</keyword>
<dbReference type="Gene3D" id="3.40.50.1370">
    <property type="entry name" value="Aspartate/ornithine carbamoyltransferase"/>
    <property type="match status" value="2"/>
</dbReference>
<sequence>MSTEIRHFTSVRSMDRKAIRRMFDLAAGIRALPAAERSTLLEGRVVVSAFYQPSTRTRTAFESAALRLGAACTGFAEASSTRAGDFYQETLEDVVANLGMLGDAVVLRHFESGAAARAAVVSPVPVINAGDGYNEHPSQALGDVWTMWQLLGDLAGTSIGLLGNANVRSLHSITFVLAKLRPAEVVFLPEPGTSVPEDSRLALEAAGVRWSTVDDVEDLLTRCDLVETIGTRHPDHSTAQQLANAADVSTTPERFRIDAAVLKRVNREVPILHPGPRTDEVSTDVDGLPVAHYLPQVRHGMWMKAAMLASCLCTPEQLAVGIR</sequence>
<dbReference type="InterPro" id="IPR036901">
    <property type="entry name" value="Asp/Orn_carbamoylTrfase_sf"/>
</dbReference>
<organism evidence="5 6">
    <name type="scientific">Amycolatopsis keratiniphila</name>
    <dbReference type="NCBI Taxonomy" id="129921"/>
    <lineage>
        <taxon>Bacteria</taxon>
        <taxon>Bacillati</taxon>
        <taxon>Actinomycetota</taxon>
        <taxon>Actinomycetes</taxon>
        <taxon>Pseudonocardiales</taxon>
        <taxon>Pseudonocardiaceae</taxon>
        <taxon>Amycolatopsis</taxon>
        <taxon>Amycolatopsis japonica group</taxon>
    </lineage>
</organism>
<evidence type="ECO:0000256" key="1">
    <source>
        <dbReference type="ARBA" id="ARBA00022679"/>
    </source>
</evidence>
<evidence type="ECO:0000259" key="4">
    <source>
        <dbReference type="Pfam" id="PF02729"/>
    </source>
</evidence>
<dbReference type="InterPro" id="IPR006130">
    <property type="entry name" value="Asp/Orn_carbamoylTrfase"/>
</dbReference>
<dbReference type="RefSeq" id="WP_016332279.1">
    <property type="nucleotide sequence ID" value="NC_021252.1"/>
</dbReference>
<dbReference type="GO" id="GO:0006520">
    <property type="term" value="P:amino acid metabolic process"/>
    <property type="evidence" value="ECO:0007669"/>
    <property type="project" value="InterPro"/>
</dbReference>
<dbReference type="PANTHER" id="PTHR45753:SF6">
    <property type="entry name" value="ASPARTATE CARBAMOYLTRANSFERASE"/>
    <property type="match status" value="1"/>
</dbReference>
<dbReference type="Proteomes" id="UP000013968">
    <property type="component" value="Chromosome"/>
</dbReference>
<name>R4T1D1_9PSEU</name>
<dbReference type="GO" id="GO:0016743">
    <property type="term" value="F:carboxyl- or carbamoyltransferase activity"/>
    <property type="evidence" value="ECO:0007669"/>
    <property type="project" value="InterPro"/>
</dbReference>
<dbReference type="InterPro" id="IPR006131">
    <property type="entry name" value="Asp_carbamoyltransf_Asp/Orn-bd"/>
</dbReference>
<dbReference type="EMBL" id="CP003410">
    <property type="protein sequence ID" value="AGM04478.1"/>
    <property type="molecule type" value="Genomic_DNA"/>
</dbReference>
<gene>
    <name evidence="5" type="primary">pyrB</name>
    <name evidence="5" type="ORF">AORI_1890</name>
</gene>
<evidence type="ECO:0000259" key="3">
    <source>
        <dbReference type="Pfam" id="PF00185"/>
    </source>
</evidence>
<dbReference type="PANTHER" id="PTHR45753">
    <property type="entry name" value="ORNITHINE CARBAMOYLTRANSFERASE, MITOCHONDRIAL"/>
    <property type="match status" value="1"/>
</dbReference>
<evidence type="ECO:0000313" key="5">
    <source>
        <dbReference type="EMBL" id="AGM04478.1"/>
    </source>
</evidence>
<feature type="domain" description="Aspartate/ornithine carbamoyltransferase carbamoyl-P binding" evidence="4">
    <location>
        <begin position="6"/>
        <end position="148"/>
    </location>
</feature>
<dbReference type="Pfam" id="PF02729">
    <property type="entry name" value="OTCace_N"/>
    <property type="match status" value="1"/>
</dbReference>
<comment type="similarity">
    <text evidence="2">Belongs to the aspartate/ornithine carbamoyltransferase superfamily.</text>
</comment>
<proteinExistence type="inferred from homology"/>
<dbReference type="KEGG" id="aoi:AORI_1890"/>
<dbReference type="PRINTS" id="PR00101">
    <property type="entry name" value="ATCASE"/>
</dbReference>
<dbReference type="SUPFAM" id="SSF53671">
    <property type="entry name" value="Aspartate/ornithine carbamoyltransferase"/>
    <property type="match status" value="1"/>
</dbReference>
<protein>
    <submittedName>
        <fullName evidence="5">Aspartate carbamoyltransferase catalytic subunit</fullName>
    </submittedName>
</protein>
<accession>R4T1D1</accession>
<reference evidence="5 6" key="1">
    <citation type="journal article" date="2013" name="BMC Genomics">
        <title>ContigScape: a Cytoscape plugin facilitating microbial genome gap closing.</title>
        <authorList>
            <person name="Tang B."/>
            <person name="Wang Q."/>
            <person name="Yang M."/>
            <person name="Xie F."/>
            <person name="Zhu Y."/>
            <person name="Zhuo Y."/>
            <person name="Wang S."/>
            <person name="Gao H."/>
            <person name="Ding X."/>
            <person name="Zhang L."/>
            <person name="Zhao G."/>
            <person name="Zheng H."/>
        </authorList>
    </citation>
    <scope>NUCLEOTIDE SEQUENCE [LARGE SCALE GENOMIC DNA]</scope>
    <source>
        <strain evidence="5 6">HCCB10007</strain>
    </source>
</reference>